<dbReference type="CDD" id="cd14016">
    <property type="entry name" value="STKc_CK1"/>
    <property type="match status" value="1"/>
</dbReference>
<evidence type="ECO:0000256" key="1">
    <source>
        <dbReference type="ARBA" id="ARBA00012513"/>
    </source>
</evidence>
<keyword evidence="2 4" id="KW-0547">Nucleotide-binding</keyword>
<evidence type="ECO:0000259" key="6">
    <source>
        <dbReference type="PROSITE" id="PS50011"/>
    </source>
</evidence>
<feature type="region of interest" description="Disordered" evidence="5">
    <location>
        <begin position="453"/>
        <end position="515"/>
    </location>
</feature>
<dbReference type="GO" id="GO:0004674">
    <property type="term" value="F:protein serine/threonine kinase activity"/>
    <property type="evidence" value="ECO:0007669"/>
    <property type="project" value="UniProtKB-EC"/>
</dbReference>
<comment type="caution">
    <text evidence="7">The sequence shown here is derived from an EMBL/GenBank/DDBJ whole genome shotgun (WGS) entry which is preliminary data.</text>
</comment>
<evidence type="ECO:0000313" key="7">
    <source>
        <dbReference type="EMBL" id="KPA79645.1"/>
    </source>
</evidence>
<dbReference type="PROSITE" id="PS00108">
    <property type="entry name" value="PROTEIN_KINASE_ST"/>
    <property type="match status" value="1"/>
</dbReference>
<accession>A0A0M9G045</accession>
<dbReference type="PROSITE" id="PS50011">
    <property type="entry name" value="PROTEIN_KINASE_DOM"/>
    <property type="match status" value="1"/>
</dbReference>
<keyword evidence="7" id="KW-0808">Transferase</keyword>
<evidence type="ECO:0000256" key="5">
    <source>
        <dbReference type="SAM" id="MobiDB-lite"/>
    </source>
</evidence>
<protein>
    <recommendedName>
        <fullName evidence="1">non-specific serine/threonine protein kinase</fullName>
        <ecNumber evidence="1">2.7.11.1</ecNumber>
    </recommendedName>
</protein>
<feature type="compositionally biased region" description="Polar residues" evidence="5">
    <location>
        <begin position="90"/>
        <end position="101"/>
    </location>
</feature>
<dbReference type="InterPro" id="IPR017441">
    <property type="entry name" value="Protein_kinase_ATP_BS"/>
</dbReference>
<dbReference type="VEuPathDB" id="TriTrypDB:LpyrH10_10_2040"/>
<keyword evidence="7" id="KW-0418">Kinase</keyword>
<keyword evidence="8" id="KW-1185">Reference proteome</keyword>
<dbReference type="InterPro" id="IPR008271">
    <property type="entry name" value="Ser/Thr_kinase_AS"/>
</dbReference>
<dbReference type="Gene3D" id="1.10.510.10">
    <property type="entry name" value="Transferase(Phosphotransferase) domain 1"/>
    <property type="match status" value="1"/>
</dbReference>
<dbReference type="RefSeq" id="XP_015658084.1">
    <property type="nucleotide sequence ID" value="XM_015803442.1"/>
</dbReference>
<sequence>MLASVEVYQPTGKEVPFGAGRFLLSHRLGNGSFGDIFEGYDKHSRRIVAVKLERKKARYPQLSYESKVYRVLHQPPVGQSEVVARPPPSEGSTTTESNHTAPTVIHQTCATNYENGTVSTASVSQFHPVAAHPNIVIGIPQIYYFDSEGDYNIMVMEMCGPSLEDVFNYCHRRFSLKTVLMIADQLLHRIQYFHEKGFVHRDIKPENFVLGCRAKGHILYVIDYGLSKLYWEMKKNSHIPFAEGRPLTGTARYCSVNVHRGYEQSRRDDLESIGFLFIYFLQSTLPWQGIQAKDQQLKTIKIGEKKISTPLEELCKGLPKEFLKYCQYCRALTFTQKPDYEYLRRLFRGLGKRLGFTLPSFTDFSNSVRGAAEPSNPFSASHRMSMPDDSVVASHMPSTMSVDTGSKASHVDRSPRTVAAQLLTQSDDADPLLGPYDWEFDWISKRQMEVREGMDEQRRKHRVQTQQSLSSMRPADVGLKTSELKSEDVSDPDMFSPLEKISDRGSKRPLFRGTATGTETGLHIMASGSY</sequence>
<gene>
    <name evidence="7" type="ORF">ABB37_05435</name>
</gene>
<dbReference type="EMBL" id="LGTL01000010">
    <property type="protein sequence ID" value="KPA79645.1"/>
    <property type="molecule type" value="Genomic_DNA"/>
</dbReference>
<dbReference type="InterPro" id="IPR000719">
    <property type="entry name" value="Prot_kinase_dom"/>
</dbReference>
<feature type="region of interest" description="Disordered" evidence="5">
    <location>
        <begin position="79"/>
        <end position="101"/>
    </location>
</feature>
<evidence type="ECO:0000256" key="2">
    <source>
        <dbReference type="ARBA" id="ARBA00022741"/>
    </source>
</evidence>
<reference evidence="7 8" key="1">
    <citation type="submission" date="2015-07" db="EMBL/GenBank/DDBJ databases">
        <title>High-quality genome of monoxenous trypanosomatid Leptomonas pyrrhocoris.</title>
        <authorList>
            <person name="Flegontov P."/>
            <person name="Butenko A."/>
            <person name="Firsov S."/>
            <person name="Vlcek C."/>
            <person name="Logacheva M.D."/>
            <person name="Field M."/>
            <person name="Filatov D."/>
            <person name="Flegontova O."/>
            <person name="Gerasimov E."/>
            <person name="Jackson A.P."/>
            <person name="Kelly S."/>
            <person name="Opperdoes F."/>
            <person name="O'Reilly A."/>
            <person name="Votypka J."/>
            <person name="Yurchenko V."/>
            <person name="Lukes J."/>
        </authorList>
    </citation>
    <scope>NUCLEOTIDE SEQUENCE [LARGE SCALE GENOMIC DNA]</scope>
    <source>
        <strain evidence="7">H10</strain>
    </source>
</reference>
<feature type="domain" description="Protein kinase" evidence="6">
    <location>
        <begin position="22"/>
        <end position="347"/>
    </location>
</feature>
<proteinExistence type="predicted"/>
<name>A0A0M9G045_LEPPY</name>
<dbReference type="GeneID" id="26905725"/>
<dbReference type="Gene3D" id="3.30.200.20">
    <property type="entry name" value="Phosphorylase Kinase, domain 1"/>
    <property type="match status" value="1"/>
</dbReference>
<dbReference type="PROSITE" id="PS00107">
    <property type="entry name" value="PROTEIN_KINASE_ATP"/>
    <property type="match status" value="1"/>
</dbReference>
<evidence type="ECO:0000313" key="8">
    <source>
        <dbReference type="Proteomes" id="UP000037923"/>
    </source>
</evidence>
<dbReference type="InterPro" id="IPR011009">
    <property type="entry name" value="Kinase-like_dom_sf"/>
</dbReference>
<organism evidence="7 8">
    <name type="scientific">Leptomonas pyrrhocoris</name>
    <name type="common">Firebug parasite</name>
    <dbReference type="NCBI Taxonomy" id="157538"/>
    <lineage>
        <taxon>Eukaryota</taxon>
        <taxon>Discoba</taxon>
        <taxon>Euglenozoa</taxon>
        <taxon>Kinetoplastea</taxon>
        <taxon>Metakinetoplastina</taxon>
        <taxon>Trypanosomatida</taxon>
        <taxon>Trypanosomatidae</taxon>
        <taxon>Leishmaniinae</taxon>
        <taxon>Leptomonas</taxon>
    </lineage>
</organism>
<dbReference type="OMA" id="NIMVMEM"/>
<feature type="binding site" evidence="4">
    <location>
        <position position="51"/>
    </location>
    <ligand>
        <name>ATP</name>
        <dbReference type="ChEBI" id="CHEBI:30616"/>
    </ligand>
</feature>
<dbReference type="InterPro" id="IPR050235">
    <property type="entry name" value="CK1_Ser-Thr_kinase"/>
</dbReference>
<evidence type="ECO:0000256" key="3">
    <source>
        <dbReference type="ARBA" id="ARBA00022840"/>
    </source>
</evidence>
<dbReference type="OrthoDB" id="5800476at2759"/>
<dbReference type="PANTHER" id="PTHR11909">
    <property type="entry name" value="CASEIN KINASE-RELATED"/>
    <property type="match status" value="1"/>
</dbReference>
<dbReference type="AlphaFoldDB" id="A0A0M9G045"/>
<dbReference type="Pfam" id="PF00069">
    <property type="entry name" value="Pkinase"/>
    <property type="match status" value="1"/>
</dbReference>
<dbReference type="Proteomes" id="UP000037923">
    <property type="component" value="Unassembled WGS sequence"/>
</dbReference>
<dbReference type="SMART" id="SM00220">
    <property type="entry name" value="S_TKc"/>
    <property type="match status" value="1"/>
</dbReference>
<evidence type="ECO:0000256" key="4">
    <source>
        <dbReference type="PROSITE-ProRule" id="PRU10141"/>
    </source>
</evidence>
<keyword evidence="3 4" id="KW-0067">ATP-binding</keyword>
<dbReference type="EC" id="2.7.11.1" evidence="1"/>
<dbReference type="SUPFAM" id="SSF56112">
    <property type="entry name" value="Protein kinase-like (PK-like)"/>
    <property type="match status" value="1"/>
</dbReference>
<dbReference type="GO" id="GO:0005524">
    <property type="term" value="F:ATP binding"/>
    <property type="evidence" value="ECO:0007669"/>
    <property type="project" value="UniProtKB-UniRule"/>
</dbReference>